<dbReference type="Proteomes" id="UP000360750">
    <property type="component" value="Unassembled WGS sequence"/>
</dbReference>
<dbReference type="GeneID" id="60750041"/>
<dbReference type="GO" id="GO:0033767">
    <property type="term" value="F:4-hydroxyacetophenone monooxygenase activity"/>
    <property type="evidence" value="ECO:0007669"/>
    <property type="project" value="UniProtKB-EC"/>
</dbReference>
<accession>A0ABD7V2B2</accession>
<dbReference type="AlphaFoldDB" id="A0ABD7V2B2"/>
<dbReference type="PANTHER" id="PTHR42877:SF4">
    <property type="entry name" value="FAD_NAD(P)-BINDING DOMAIN-CONTAINING PROTEIN-RELATED"/>
    <property type="match status" value="1"/>
</dbReference>
<dbReference type="PRINTS" id="PR00368">
    <property type="entry name" value="FADPNR"/>
</dbReference>
<dbReference type="EC" id="1.14.13.84" evidence="1"/>
<evidence type="ECO:0000313" key="1">
    <source>
        <dbReference type="EMBL" id="VFA88489.1"/>
    </source>
</evidence>
<name>A0ABD7V2B2_9ACTN</name>
<sequence length="524" mass="58273">MTPDTLVAIIGGGPGGICAAALLKKRGIEDFVILEQALDFGGSWRDNHYPGLGVDVPGFTYQYSFARNPKWSRMFPKGREVLDYHRGVARSLGLYDHARWDTKVLAEQWDDENGWWELHLGNGTIMTARFVISAIGAYIKAKDDPGIPGLDDFDGKILRPNAWDHDYDLAGKRIAVIGTGASSVQITPSIAPEVASLEVYQRTPVWALPKPDFAIGPVLRTIFGLPGVQSVLSAIANIVVEIGLRILYQTPRPLFRLAAPWFDRTARLFYRFYLRRVVDDERTRQALMPGYGLLGKRPTLSNEFLQAFNRDNVALVTERIARIAPDGILTGDGVHHPCDAIVLATGYHLFSDPESYVEGAVVGRDGFDLGRFYNSAGLQAYQSVSVPFLPNRWMLVGPYSWIGTGWHELVEITSGHAVNVISAALRQDVQVVEVTEDAHRRYRDMIERNGENIDYYFNTVNAGLRTYYVNSAGDTPYIRPTSLFRARSDSRDVDLDAYRFTKAGSVAHARVSDDESSPTSKAVI</sequence>
<dbReference type="InterPro" id="IPR051209">
    <property type="entry name" value="FAD-bind_Monooxygenase_sf"/>
</dbReference>
<organism evidence="1 2">
    <name type="scientific">Gordonia paraffinivorans</name>
    <dbReference type="NCBI Taxonomy" id="175628"/>
    <lineage>
        <taxon>Bacteria</taxon>
        <taxon>Bacillati</taxon>
        <taxon>Actinomycetota</taxon>
        <taxon>Actinomycetes</taxon>
        <taxon>Mycobacteriales</taxon>
        <taxon>Gordoniaceae</taxon>
        <taxon>Gordonia</taxon>
    </lineage>
</organism>
<proteinExistence type="predicted"/>
<keyword evidence="1" id="KW-0503">Monooxygenase</keyword>
<dbReference type="InterPro" id="IPR036188">
    <property type="entry name" value="FAD/NAD-bd_sf"/>
</dbReference>
<gene>
    <name evidence="1" type="primary">hapE_7</name>
    <name evidence="1" type="ORF">NCTC8139_02034</name>
</gene>
<dbReference type="SUPFAM" id="SSF51905">
    <property type="entry name" value="FAD/NAD(P)-binding domain"/>
    <property type="match status" value="2"/>
</dbReference>
<protein>
    <submittedName>
        <fullName evidence="1">4-hydroxyacetophenone monooxygenase</fullName>
        <ecNumber evidence="1">1.14.13.84</ecNumber>
    </submittedName>
</protein>
<dbReference type="Gene3D" id="3.50.50.60">
    <property type="entry name" value="FAD/NAD(P)-binding domain"/>
    <property type="match status" value="2"/>
</dbReference>
<keyword evidence="1" id="KW-0560">Oxidoreductase</keyword>
<dbReference type="PANTHER" id="PTHR42877">
    <property type="entry name" value="L-ORNITHINE N(5)-MONOOXYGENASE-RELATED"/>
    <property type="match status" value="1"/>
</dbReference>
<comment type="caution">
    <text evidence="1">The sequence shown here is derived from an EMBL/GenBank/DDBJ whole genome shotgun (WGS) entry which is preliminary data.</text>
</comment>
<reference evidence="1 2" key="1">
    <citation type="submission" date="2019-02" db="EMBL/GenBank/DDBJ databases">
        <authorList>
            <consortium name="Pathogen Informatics"/>
        </authorList>
    </citation>
    <scope>NUCLEOTIDE SEQUENCE [LARGE SCALE GENOMIC DNA]</scope>
    <source>
        <strain evidence="1 2">3012STDY6756503</strain>
    </source>
</reference>
<dbReference type="Pfam" id="PF13738">
    <property type="entry name" value="Pyr_redox_3"/>
    <property type="match status" value="1"/>
</dbReference>
<evidence type="ECO:0000313" key="2">
    <source>
        <dbReference type="Proteomes" id="UP000360750"/>
    </source>
</evidence>
<dbReference type="EMBL" id="CAACYD010000006">
    <property type="protein sequence ID" value="VFA88489.1"/>
    <property type="molecule type" value="Genomic_DNA"/>
</dbReference>
<dbReference type="RefSeq" id="WP_220398980.1">
    <property type="nucleotide sequence ID" value="NZ_CAACYD010000006.1"/>
</dbReference>